<evidence type="ECO:0000313" key="6">
    <source>
        <dbReference type="EMBL" id="TDE04153.1"/>
    </source>
</evidence>
<name>A0A4R5D1T4_9FLAO</name>
<keyword evidence="2 4" id="KW-1133">Transmembrane helix</keyword>
<dbReference type="CDD" id="cd17324">
    <property type="entry name" value="MFS_NepI_like"/>
    <property type="match status" value="1"/>
</dbReference>
<evidence type="ECO:0000256" key="3">
    <source>
        <dbReference type="ARBA" id="ARBA00023136"/>
    </source>
</evidence>
<dbReference type="InterPro" id="IPR036259">
    <property type="entry name" value="MFS_trans_sf"/>
</dbReference>
<sequence>MNLSKSNVLFMAVCTGLIVANLYYCQPLIILIANEFNIPEADAGTITYLTQAGYAIGLFFMVPLGDKMERKRQILITTFASVIALILAATANSFFLLAVASLLIGITSIVPQLILPLAASLSEPEQRGKVVGTIMSGLLIGILLSRTLSGFVGELFGWRAMFWIASALCLLIFFMIRKKIPQNMPTFKGSYGQLIKSLFTLIKEQPLLRETTLINMFCFAQFGAFWTTMVLLLSAEPFSFNSATIGLFGIVGASGAFAAPLVGRLGDKGNSRIAVGYGCLLIAISFLIFYFSASSVIGLVIGIIFIDLGLQGVHISNQTRVYSLLPEARNRMNTVFMSFSFLGTAAGSAYGLFLWELGGWHAVALGCLLLSSLAFGVYGYTFKSKRKALESINE</sequence>
<evidence type="ECO:0000256" key="1">
    <source>
        <dbReference type="ARBA" id="ARBA00022692"/>
    </source>
</evidence>
<dbReference type="SUPFAM" id="SSF103473">
    <property type="entry name" value="MFS general substrate transporter"/>
    <property type="match status" value="1"/>
</dbReference>
<dbReference type="PROSITE" id="PS50850">
    <property type="entry name" value="MFS"/>
    <property type="match status" value="1"/>
</dbReference>
<comment type="caution">
    <text evidence="6">The sequence shown here is derived from an EMBL/GenBank/DDBJ whole genome shotgun (WGS) entry which is preliminary data.</text>
</comment>
<evidence type="ECO:0000256" key="4">
    <source>
        <dbReference type="SAM" id="Phobius"/>
    </source>
</evidence>
<feature type="transmembrane region" description="Helical" evidence="4">
    <location>
        <begin position="240"/>
        <end position="262"/>
    </location>
</feature>
<dbReference type="InterPro" id="IPR020846">
    <property type="entry name" value="MFS_dom"/>
</dbReference>
<protein>
    <submittedName>
        <fullName evidence="6">MFS transporter</fullName>
    </submittedName>
</protein>
<feature type="transmembrane region" description="Helical" evidence="4">
    <location>
        <begin position="155"/>
        <end position="176"/>
    </location>
</feature>
<feature type="transmembrane region" description="Helical" evidence="4">
    <location>
        <begin position="359"/>
        <end position="380"/>
    </location>
</feature>
<dbReference type="Pfam" id="PF07690">
    <property type="entry name" value="MFS_1"/>
    <property type="match status" value="1"/>
</dbReference>
<keyword evidence="1 4" id="KW-0812">Transmembrane</keyword>
<dbReference type="InterPro" id="IPR011701">
    <property type="entry name" value="MFS"/>
</dbReference>
<feature type="transmembrane region" description="Helical" evidence="4">
    <location>
        <begin position="97"/>
        <end position="118"/>
    </location>
</feature>
<dbReference type="GO" id="GO:0022857">
    <property type="term" value="F:transmembrane transporter activity"/>
    <property type="evidence" value="ECO:0007669"/>
    <property type="project" value="InterPro"/>
</dbReference>
<dbReference type="EMBL" id="SMFO01000005">
    <property type="protein sequence ID" value="TDE04153.1"/>
    <property type="molecule type" value="Genomic_DNA"/>
</dbReference>
<feature type="transmembrane region" description="Helical" evidence="4">
    <location>
        <begin position="213"/>
        <end position="234"/>
    </location>
</feature>
<dbReference type="Proteomes" id="UP000294597">
    <property type="component" value="Unassembled WGS sequence"/>
</dbReference>
<dbReference type="PANTHER" id="PTHR42910:SF1">
    <property type="entry name" value="MAJOR FACILITATOR SUPERFAMILY (MFS) PROFILE DOMAIN-CONTAINING PROTEIN"/>
    <property type="match status" value="1"/>
</dbReference>
<accession>A0A4R5D1T4</accession>
<feature type="transmembrane region" description="Helical" evidence="4">
    <location>
        <begin position="45"/>
        <end position="62"/>
    </location>
</feature>
<feature type="domain" description="Major facilitator superfamily (MFS) profile" evidence="5">
    <location>
        <begin position="1"/>
        <end position="387"/>
    </location>
</feature>
<gene>
    <name evidence="6" type="ORF">E0F98_09370</name>
</gene>
<feature type="transmembrane region" description="Helical" evidence="4">
    <location>
        <begin position="335"/>
        <end position="353"/>
    </location>
</feature>
<dbReference type="Gene3D" id="1.20.1250.20">
    <property type="entry name" value="MFS general substrate transporter like domains"/>
    <property type="match status" value="1"/>
</dbReference>
<proteinExistence type="predicted"/>
<feature type="transmembrane region" description="Helical" evidence="4">
    <location>
        <begin position="74"/>
        <end position="91"/>
    </location>
</feature>
<feature type="transmembrane region" description="Helical" evidence="4">
    <location>
        <begin position="130"/>
        <end position="149"/>
    </location>
</feature>
<organism evidence="6 7">
    <name type="scientific">Flavobacterium hiemivividum</name>
    <dbReference type="NCBI Taxonomy" id="2541734"/>
    <lineage>
        <taxon>Bacteria</taxon>
        <taxon>Pseudomonadati</taxon>
        <taxon>Bacteroidota</taxon>
        <taxon>Flavobacteriia</taxon>
        <taxon>Flavobacteriales</taxon>
        <taxon>Flavobacteriaceae</taxon>
        <taxon>Flavobacterium</taxon>
    </lineage>
</organism>
<evidence type="ECO:0000259" key="5">
    <source>
        <dbReference type="PROSITE" id="PS50850"/>
    </source>
</evidence>
<evidence type="ECO:0000313" key="7">
    <source>
        <dbReference type="Proteomes" id="UP000294597"/>
    </source>
</evidence>
<feature type="transmembrane region" description="Helical" evidence="4">
    <location>
        <begin position="297"/>
        <end position="315"/>
    </location>
</feature>
<dbReference type="PANTHER" id="PTHR42910">
    <property type="entry name" value="TRANSPORTER SCO4007-RELATED"/>
    <property type="match status" value="1"/>
</dbReference>
<keyword evidence="3 4" id="KW-0472">Membrane</keyword>
<feature type="transmembrane region" description="Helical" evidence="4">
    <location>
        <begin position="274"/>
        <end position="291"/>
    </location>
</feature>
<keyword evidence="7" id="KW-1185">Reference proteome</keyword>
<evidence type="ECO:0000256" key="2">
    <source>
        <dbReference type="ARBA" id="ARBA00022989"/>
    </source>
</evidence>
<dbReference type="AlphaFoldDB" id="A0A4R5D1T4"/>
<feature type="transmembrane region" description="Helical" evidence="4">
    <location>
        <begin position="7"/>
        <end position="33"/>
    </location>
</feature>
<reference evidence="6 7" key="1">
    <citation type="submission" date="2019-03" db="EMBL/GenBank/DDBJ databases">
        <title>Flavobacterium TSA-D2 sp. nov., isolated from arctic soil.</title>
        <authorList>
            <person name="Chaudhary D.K."/>
        </authorList>
    </citation>
    <scope>NUCLEOTIDE SEQUENCE [LARGE SCALE GENOMIC DNA]</scope>
    <source>
        <strain evidence="6 7">TSA-D2</strain>
    </source>
</reference>